<evidence type="ECO:0000256" key="2">
    <source>
        <dbReference type="SAM" id="Phobius"/>
    </source>
</evidence>
<feature type="transmembrane region" description="Helical" evidence="2">
    <location>
        <begin position="313"/>
        <end position="335"/>
    </location>
</feature>
<evidence type="ECO:0000313" key="3">
    <source>
        <dbReference type="EMBL" id="SAY42892.1"/>
    </source>
</evidence>
<dbReference type="AlphaFoldDB" id="A0A1C3HCY1"/>
<protein>
    <recommendedName>
        <fullName evidence="4">CAP-Gly protein</fullName>
    </recommendedName>
</protein>
<gene>
    <name evidence="3" type="ORF">PWN146_01579</name>
</gene>
<reference evidence="3" key="1">
    <citation type="submission" date="2016-05" db="EMBL/GenBank/DDBJ databases">
        <authorList>
            <person name="Cock P.J.A."/>
            <person name="Cock P.J.A."/>
        </authorList>
    </citation>
    <scope>NUCLEOTIDE SEQUENCE</scope>
    <source>
        <strain evidence="3">PWN146_assembly</strain>
    </source>
</reference>
<feature type="transmembrane region" description="Helical" evidence="2">
    <location>
        <begin position="15"/>
        <end position="39"/>
    </location>
</feature>
<keyword evidence="1" id="KW-0175">Coiled coil</keyword>
<keyword evidence="2" id="KW-0472">Membrane</keyword>
<evidence type="ECO:0000256" key="1">
    <source>
        <dbReference type="SAM" id="Coils"/>
    </source>
</evidence>
<sequence>MEVAKEWVAAKKISWGSVIGGVITVLAVSLLLSTLGTSLGFSIVDPTSDDPINGAGTTVVIWSAVSIIISLAAGAFIAGRLAANDGLIHGFLVWATSLIVAAVLGGMLVGSAVKATGNALGAIASTSGSLLSGAGSAIGKGATGLADVGGKVFDKLGIDTTLEPEQLHGDVVTALKKSGIPSLQPEFMQQQLNAAKTDLADAVKALALQPDNSDAIIKQLVDKLKKHAEAISQDVDQDALKKALVENTNMTPQEVDQTAKNLVDAKNKTAQLVNQRLDEAEAKINQAKQEYAELKQKAREQAAAAADELSRAALWSFFALLIGAVVSALAGLWGVNTNARRVTVSSPQA</sequence>
<evidence type="ECO:0008006" key="4">
    <source>
        <dbReference type="Google" id="ProtNLM"/>
    </source>
</evidence>
<feature type="transmembrane region" description="Helical" evidence="2">
    <location>
        <begin position="91"/>
        <end position="113"/>
    </location>
</feature>
<proteinExistence type="predicted"/>
<keyword evidence="2" id="KW-0812">Transmembrane</keyword>
<dbReference type="EMBL" id="LT575490">
    <property type="protein sequence ID" value="SAY42892.1"/>
    <property type="molecule type" value="Genomic_DNA"/>
</dbReference>
<keyword evidence="2" id="KW-1133">Transmembrane helix</keyword>
<feature type="transmembrane region" description="Helical" evidence="2">
    <location>
        <begin position="59"/>
        <end position="79"/>
    </location>
</feature>
<accession>A0A1C3HCY1</accession>
<name>A0A1C3HCY1_SERMA</name>
<organism evidence="3">
    <name type="scientific">Serratia marcescens</name>
    <dbReference type="NCBI Taxonomy" id="615"/>
    <lineage>
        <taxon>Bacteria</taxon>
        <taxon>Pseudomonadati</taxon>
        <taxon>Pseudomonadota</taxon>
        <taxon>Gammaproteobacteria</taxon>
        <taxon>Enterobacterales</taxon>
        <taxon>Yersiniaceae</taxon>
        <taxon>Serratia</taxon>
    </lineage>
</organism>
<feature type="coiled-coil region" evidence="1">
    <location>
        <begin position="263"/>
        <end position="308"/>
    </location>
</feature>